<dbReference type="Proteomes" id="UP000034302">
    <property type="component" value="Unassembled WGS sequence"/>
</dbReference>
<protein>
    <submittedName>
        <fullName evidence="5">Primosome, DnaD subunit, DNA segregation ATPase FtsK/SpoIIIE, S-DNA-T family</fullName>
    </submittedName>
</protein>
<proteinExistence type="predicted"/>
<dbReference type="Pfam" id="PF01580">
    <property type="entry name" value="FtsK_SpoIIIE"/>
    <property type="match status" value="1"/>
</dbReference>
<evidence type="ECO:0000259" key="4">
    <source>
        <dbReference type="PROSITE" id="PS50901"/>
    </source>
</evidence>
<dbReference type="SUPFAM" id="SSF52540">
    <property type="entry name" value="P-loop containing nucleoside triphosphate hydrolases"/>
    <property type="match status" value="1"/>
</dbReference>
<dbReference type="GO" id="GO:0003677">
    <property type="term" value="F:DNA binding"/>
    <property type="evidence" value="ECO:0007669"/>
    <property type="project" value="InterPro"/>
</dbReference>
<keyword evidence="2 3" id="KW-0067">ATP-binding</keyword>
<dbReference type="SUPFAM" id="SSF46785">
    <property type="entry name" value="Winged helix' DNA-binding domain"/>
    <property type="match status" value="1"/>
</dbReference>
<name>A0A0G0CK07_9BACT</name>
<dbReference type="InterPro" id="IPR050206">
    <property type="entry name" value="FtsK/SpoIIIE/SftA"/>
</dbReference>
<dbReference type="InterPro" id="IPR036390">
    <property type="entry name" value="WH_DNA-bd_sf"/>
</dbReference>
<dbReference type="SMART" id="SM00843">
    <property type="entry name" value="Ftsk_gamma"/>
    <property type="match status" value="1"/>
</dbReference>
<sequence>MNREYIYLKDLIKERLREDYPLFMILGKDSKGEIVTKNLDSLLISGHTGSGKSVFLNSVIYTLFNTSSSEELELVLIDTKLVDFYIYEGIKYLKGKVNHTVDESVVALEECLSEIERRKKEKVRGPFIVVLIDEFADLVIQNPKSEELICKIAKEGKEVGIYIILSSSMASERVFTEKIKESIPKRLIGSVVSKENSLWLLDEEGAEELLGRGDMIFKDLETGEQIRVQTPFVSTEESEQIVQGILENRKIDRIYRIKDVLYEDAKRVVIESGNATASFLQRHFKIGYNQSIRLIDQLELNGVIGPKDGVKKREILIQVPLKEK</sequence>
<feature type="binding site" evidence="3">
    <location>
        <begin position="46"/>
        <end position="53"/>
    </location>
    <ligand>
        <name>ATP</name>
        <dbReference type="ChEBI" id="CHEBI:30616"/>
    </ligand>
</feature>
<evidence type="ECO:0000256" key="3">
    <source>
        <dbReference type="PROSITE-ProRule" id="PRU00289"/>
    </source>
</evidence>
<dbReference type="PATRIC" id="fig|1619089.3.peg.461"/>
<dbReference type="InterPro" id="IPR027417">
    <property type="entry name" value="P-loop_NTPase"/>
</dbReference>
<evidence type="ECO:0000256" key="1">
    <source>
        <dbReference type="ARBA" id="ARBA00022741"/>
    </source>
</evidence>
<dbReference type="Gene3D" id="3.40.50.300">
    <property type="entry name" value="P-loop containing nucleotide triphosphate hydrolases"/>
    <property type="match status" value="2"/>
</dbReference>
<dbReference type="Pfam" id="PF09397">
    <property type="entry name" value="FtsK_gamma"/>
    <property type="match status" value="1"/>
</dbReference>
<dbReference type="InterPro" id="IPR018541">
    <property type="entry name" value="Ftsk_gamma"/>
</dbReference>
<dbReference type="GO" id="GO:0005524">
    <property type="term" value="F:ATP binding"/>
    <property type="evidence" value="ECO:0007669"/>
    <property type="project" value="UniProtKB-UniRule"/>
</dbReference>
<dbReference type="PROSITE" id="PS50901">
    <property type="entry name" value="FTSK"/>
    <property type="match status" value="1"/>
</dbReference>
<dbReference type="PANTHER" id="PTHR22683:SF41">
    <property type="entry name" value="DNA TRANSLOCASE FTSK"/>
    <property type="match status" value="1"/>
</dbReference>
<dbReference type="InterPro" id="IPR036388">
    <property type="entry name" value="WH-like_DNA-bd_sf"/>
</dbReference>
<dbReference type="PANTHER" id="PTHR22683">
    <property type="entry name" value="SPORULATION PROTEIN RELATED"/>
    <property type="match status" value="1"/>
</dbReference>
<reference evidence="5" key="1">
    <citation type="journal article" date="2015" name="Nature">
        <title>rRNA introns, odd ribosomes, and small enigmatic genomes across a large radiation of phyla.</title>
        <authorList>
            <person name="Brown C.T."/>
            <person name="Hug L.A."/>
            <person name="Thomas B.C."/>
            <person name="Sharon I."/>
            <person name="Castelle C.J."/>
            <person name="Singh A."/>
            <person name="Wilkins M.J."/>
            <person name="Williams K.H."/>
            <person name="Banfield J.F."/>
        </authorList>
    </citation>
    <scope>NUCLEOTIDE SEQUENCE [LARGE SCALE GENOMIC DNA]</scope>
</reference>
<gene>
    <name evidence="5" type="ORF">UR34_C0011G0016</name>
</gene>
<dbReference type="InterPro" id="IPR002543">
    <property type="entry name" value="FtsK_dom"/>
</dbReference>
<evidence type="ECO:0000313" key="5">
    <source>
        <dbReference type="EMBL" id="KKP43762.1"/>
    </source>
</evidence>
<dbReference type="Gene3D" id="1.10.10.10">
    <property type="entry name" value="Winged helix-like DNA-binding domain superfamily/Winged helix DNA-binding domain"/>
    <property type="match status" value="1"/>
</dbReference>
<organism evidence="5">
    <name type="scientific">candidate division WS6 bacterium GW2011_GWC1_33_20</name>
    <dbReference type="NCBI Taxonomy" id="1619089"/>
    <lineage>
        <taxon>Bacteria</taxon>
        <taxon>Candidatus Dojkabacteria</taxon>
    </lineage>
</organism>
<comment type="caution">
    <text evidence="5">The sequence shown here is derived from an EMBL/GenBank/DDBJ whole genome shotgun (WGS) entry which is preliminary data.</text>
</comment>
<evidence type="ECO:0000256" key="2">
    <source>
        <dbReference type="ARBA" id="ARBA00022840"/>
    </source>
</evidence>
<feature type="domain" description="FtsK" evidence="4">
    <location>
        <begin position="19"/>
        <end position="198"/>
    </location>
</feature>
<dbReference type="EMBL" id="LBOV01000011">
    <property type="protein sequence ID" value="KKP43762.1"/>
    <property type="molecule type" value="Genomic_DNA"/>
</dbReference>
<keyword evidence="1 3" id="KW-0547">Nucleotide-binding</keyword>
<dbReference type="AlphaFoldDB" id="A0A0G0CK07"/>
<accession>A0A0G0CK07</accession>